<protein>
    <recommendedName>
        <fullName evidence="1">DUF5107 domain-containing protein</fullName>
    </recommendedName>
</protein>
<feature type="non-terminal residue" evidence="2">
    <location>
        <position position="262"/>
    </location>
</feature>
<dbReference type="InterPro" id="IPR011990">
    <property type="entry name" value="TPR-like_helical_dom_sf"/>
</dbReference>
<organism evidence="2">
    <name type="scientific">marine sediment metagenome</name>
    <dbReference type="NCBI Taxonomy" id="412755"/>
    <lineage>
        <taxon>unclassified sequences</taxon>
        <taxon>metagenomes</taxon>
        <taxon>ecological metagenomes</taxon>
    </lineage>
</organism>
<sequence length="262" mass="30573">GFGHWAHYDDMPGQKIWIWGLSQQGMIWGDLLTDRDGQYSEPQAGRFLNQNDHGFFTPYTADHWREIWFPYKDTGPMVKASPHAVLHVERTQESLTVNLCPLQALDDDLVISVGSREKHREHLRLKPMDTITRKYPLEESSSWIHVQVSDKLFYTDDPQANDLQRPIHFHDYDENTLEGLFLSAERLAQERNYYMALQKYLAVLDQEPLHTQALTRVAELYYRKGESRKALNYADKALDNVMYDPGVNYIYGIISRRLGKLV</sequence>
<proteinExistence type="predicted"/>
<accession>X0WUI6</accession>
<evidence type="ECO:0000259" key="1">
    <source>
        <dbReference type="Pfam" id="PF17128"/>
    </source>
</evidence>
<reference evidence="2" key="1">
    <citation type="journal article" date="2014" name="Front. Microbiol.">
        <title>High frequency of phylogenetically diverse reductive dehalogenase-homologous genes in deep subseafloor sedimentary metagenomes.</title>
        <authorList>
            <person name="Kawai M."/>
            <person name="Futagami T."/>
            <person name="Toyoda A."/>
            <person name="Takaki Y."/>
            <person name="Nishi S."/>
            <person name="Hori S."/>
            <person name="Arai W."/>
            <person name="Tsubouchi T."/>
            <person name="Morono Y."/>
            <person name="Uchiyama I."/>
            <person name="Ito T."/>
            <person name="Fujiyama A."/>
            <person name="Inagaki F."/>
            <person name="Takami H."/>
        </authorList>
    </citation>
    <scope>NUCLEOTIDE SEQUENCE</scope>
    <source>
        <strain evidence="2">Expedition CK06-06</strain>
    </source>
</reference>
<feature type="domain" description="DUF5107" evidence="1">
    <location>
        <begin position="1"/>
        <end position="70"/>
    </location>
</feature>
<comment type="caution">
    <text evidence="2">The sequence shown here is derived from an EMBL/GenBank/DDBJ whole genome shotgun (WGS) entry which is preliminary data.</text>
</comment>
<gene>
    <name evidence="2" type="ORF">S01H1_48562</name>
</gene>
<dbReference type="EMBL" id="BARS01031188">
    <property type="protein sequence ID" value="GAG28138.1"/>
    <property type="molecule type" value="Genomic_DNA"/>
</dbReference>
<dbReference type="SUPFAM" id="SSF48452">
    <property type="entry name" value="TPR-like"/>
    <property type="match status" value="1"/>
</dbReference>
<evidence type="ECO:0000313" key="2">
    <source>
        <dbReference type="EMBL" id="GAG28138.1"/>
    </source>
</evidence>
<dbReference type="Gene3D" id="1.25.40.10">
    <property type="entry name" value="Tetratricopeptide repeat domain"/>
    <property type="match status" value="1"/>
</dbReference>
<dbReference type="AlphaFoldDB" id="X0WUI6"/>
<dbReference type="InterPro" id="IPR033396">
    <property type="entry name" value="DUF5107"/>
</dbReference>
<feature type="non-terminal residue" evidence="2">
    <location>
        <position position="1"/>
    </location>
</feature>
<name>X0WUI6_9ZZZZ</name>
<dbReference type="Pfam" id="PF17128">
    <property type="entry name" value="DUF5107"/>
    <property type="match status" value="1"/>
</dbReference>